<dbReference type="SUPFAM" id="SSF51735">
    <property type="entry name" value="NAD(P)-binding Rossmann-fold domains"/>
    <property type="match status" value="1"/>
</dbReference>
<evidence type="ECO:0000256" key="3">
    <source>
        <dbReference type="ARBA" id="ARBA00023002"/>
    </source>
</evidence>
<dbReference type="PANTHER" id="PTHR21708:SF26">
    <property type="entry name" value="2-DEHYDROPANTOATE 2-REDUCTASE"/>
    <property type="match status" value="1"/>
</dbReference>
<feature type="domain" description="Ketopantoate reductase N-terminal" evidence="5">
    <location>
        <begin position="6"/>
        <end position="151"/>
    </location>
</feature>
<evidence type="ECO:0000256" key="1">
    <source>
        <dbReference type="ARBA" id="ARBA00007870"/>
    </source>
</evidence>
<dbReference type="GO" id="GO:0008677">
    <property type="term" value="F:2-dehydropantoate 2-reductase activity"/>
    <property type="evidence" value="ECO:0007669"/>
    <property type="project" value="UniProtKB-EC"/>
</dbReference>
<dbReference type="InterPro" id="IPR013332">
    <property type="entry name" value="KPR_N"/>
</dbReference>
<keyword evidence="8" id="KW-1185">Reference proteome</keyword>
<comment type="caution">
    <text evidence="7">The sequence shown here is derived from an EMBL/GenBank/DDBJ whole genome shotgun (WGS) entry which is preliminary data.</text>
</comment>
<dbReference type="GO" id="GO:0005737">
    <property type="term" value="C:cytoplasm"/>
    <property type="evidence" value="ECO:0007669"/>
    <property type="project" value="TreeGrafter"/>
</dbReference>
<dbReference type="InterPro" id="IPR013328">
    <property type="entry name" value="6PGD_dom2"/>
</dbReference>
<dbReference type="InterPro" id="IPR013752">
    <property type="entry name" value="KPA_reductase"/>
</dbReference>
<dbReference type="GO" id="GO:0015940">
    <property type="term" value="P:pantothenate biosynthetic process"/>
    <property type="evidence" value="ECO:0007669"/>
    <property type="project" value="UniProtKB-UniPathway"/>
</dbReference>
<comment type="similarity">
    <text evidence="1 4">Belongs to the ketopantoate reductase family.</text>
</comment>
<dbReference type="NCBIfam" id="TIGR00745">
    <property type="entry name" value="apbA_panE"/>
    <property type="match status" value="1"/>
</dbReference>
<gene>
    <name evidence="7" type="ORF">CLV52_2740</name>
</gene>
<dbReference type="InterPro" id="IPR051402">
    <property type="entry name" value="KPR-Related"/>
</dbReference>
<comment type="catalytic activity">
    <reaction evidence="4">
        <text>(R)-pantoate + NADP(+) = 2-dehydropantoate + NADPH + H(+)</text>
        <dbReference type="Rhea" id="RHEA:16233"/>
        <dbReference type="ChEBI" id="CHEBI:11561"/>
        <dbReference type="ChEBI" id="CHEBI:15378"/>
        <dbReference type="ChEBI" id="CHEBI:15980"/>
        <dbReference type="ChEBI" id="CHEBI:57783"/>
        <dbReference type="ChEBI" id="CHEBI:58349"/>
        <dbReference type="EC" id="1.1.1.169"/>
    </reaction>
</comment>
<keyword evidence="4" id="KW-0566">Pantothenate biosynthesis</keyword>
<dbReference type="Gene3D" id="3.40.50.720">
    <property type="entry name" value="NAD(P)-binding Rossmann-like Domain"/>
    <property type="match status" value="1"/>
</dbReference>
<dbReference type="Pfam" id="PF08546">
    <property type="entry name" value="ApbA_C"/>
    <property type="match status" value="1"/>
</dbReference>
<dbReference type="EMBL" id="SOAM01000003">
    <property type="protein sequence ID" value="TDS75633.1"/>
    <property type="molecule type" value="Genomic_DNA"/>
</dbReference>
<evidence type="ECO:0000256" key="2">
    <source>
        <dbReference type="ARBA" id="ARBA00022857"/>
    </source>
</evidence>
<accession>A0A4R7FE65</accession>
<dbReference type="AlphaFoldDB" id="A0A4R7FE65"/>
<dbReference type="EC" id="1.1.1.169" evidence="4"/>
<dbReference type="Gene3D" id="1.10.1040.10">
    <property type="entry name" value="N-(1-d-carboxylethyl)-l-norvaline Dehydrogenase, domain 2"/>
    <property type="match status" value="1"/>
</dbReference>
<dbReference type="SUPFAM" id="SSF48179">
    <property type="entry name" value="6-phosphogluconate dehydrogenase C-terminal domain-like"/>
    <property type="match status" value="1"/>
</dbReference>
<protein>
    <recommendedName>
        <fullName evidence="4">2-dehydropantoate 2-reductase</fullName>
        <ecNumber evidence="4">1.1.1.169</ecNumber>
    </recommendedName>
    <alternativeName>
        <fullName evidence="4">Ketopantoate reductase</fullName>
    </alternativeName>
</protein>
<evidence type="ECO:0000259" key="5">
    <source>
        <dbReference type="Pfam" id="PF02558"/>
    </source>
</evidence>
<evidence type="ECO:0000313" key="7">
    <source>
        <dbReference type="EMBL" id="TDS75633.1"/>
    </source>
</evidence>
<proteinExistence type="inferred from homology"/>
<organism evidence="7 8">
    <name type="scientific">Amnibacterium kyonggiense</name>
    <dbReference type="NCBI Taxonomy" id="595671"/>
    <lineage>
        <taxon>Bacteria</taxon>
        <taxon>Bacillati</taxon>
        <taxon>Actinomycetota</taxon>
        <taxon>Actinomycetes</taxon>
        <taxon>Micrococcales</taxon>
        <taxon>Microbacteriaceae</taxon>
        <taxon>Amnibacterium</taxon>
    </lineage>
</organism>
<name>A0A4R7FE65_9MICO</name>
<reference evidence="7 8" key="1">
    <citation type="submission" date="2019-03" db="EMBL/GenBank/DDBJ databases">
        <title>Genomic Encyclopedia of Archaeal and Bacterial Type Strains, Phase II (KMG-II): from individual species to whole genera.</title>
        <authorList>
            <person name="Goeker M."/>
        </authorList>
    </citation>
    <scope>NUCLEOTIDE SEQUENCE [LARGE SCALE GENOMIC DNA]</scope>
    <source>
        <strain evidence="7 8">DSM 24782</strain>
    </source>
</reference>
<sequence length="344" mass="37176">MAEKKIAILGSGAQGSGVGADMVRAGLDVTFIEQWPDHVEAMRRYGIEVRMPEGAEVTPVRAFNLCDVATFRERFDLVFLVTKAYDTRWACELIRPVLAEDGLVVGLQNGMNVDEIASVVGPERTIGAVIEMASNMFEPGVVNRENSPATAWFAVGAIDDRARGREQEVWDALHHAGTVEISDDIRSSKWMKLVANAGELVPSAILDLPLADAARMPGVREFMDRCCIEAAAATVASGSRLRPVFGLAAADVTSAETYAPALLDIVLQRFSSPTTRTTVLQDWMKGRRAEVHEINGTVVRAMRAAGLEAPANERTVEIALRIESGELERGPQNAELLLAAHVGG</sequence>
<evidence type="ECO:0000259" key="6">
    <source>
        <dbReference type="Pfam" id="PF08546"/>
    </source>
</evidence>
<dbReference type="InterPro" id="IPR003710">
    <property type="entry name" value="ApbA"/>
</dbReference>
<dbReference type="RefSeq" id="WP_211342703.1">
    <property type="nucleotide sequence ID" value="NZ_BAAARP010000005.1"/>
</dbReference>
<dbReference type="InterPro" id="IPR036291">
    <property type="entry name" value="NAD(P)-bd_dom_sf"/>
</dbReference>
<dbReference type="PANTHER" id="PTHR21708">
    <property type="entry name" value="PROBABLE 2-DEHYDROPANTOATE 2-REDUCTASE"/>
    <property type="match status" value="1"/>
</dbReference>
<keyword evidence="3 4" id="KW-0560">Oxidoreductase</keyword>
<evidence type="ECO:0000313" key="8">
    <source>
        <dbReference type="Proteomes" id="UP000295344"/>
    </source>
</evidence>
<evidence type="ECO:0000256" key="4">
    <source>
        <dbReference type="RuleBase" id="RU362068"/>
    </source>
</evidence>
<dbReference type="InterPro" id="IPR008927">
    <property type="entry name" value="6-PGluconate_DH-like_C_sf"/>
</dbReference>
<comment type="pathway">
    <text evidence="4">Cofactor biosynthesis; (R)-pantothenate biosynthesis; (R)-pantoate from 3-methyl-2-oxobutanoate: step 2/2.</text>
</comment>
<dbReference type="Proteomes" id="UP000295344">
    <property type="component" value="Unassembled WGS sequence"/>
</dbReference>
<dbReference type="Pfam" id="PF02558">
    <property type="entry name" value="ApbA"/>
    <property type="match status" value="1"/>
</dbReference>
<comment type="function">
    <text evidence="4">Catalyzes the NADPH-dependent reduction of ketopantoate into pantoic acid.</text>
</comment>
<dbReference type="UniPathway" id="UPA00028">
    <property type="reaction ID" value="UER00004"/>
</dbReference>
<keyword evidence="2 4" id="KW-0521">NADP</keyword>
<feature type="domain" description="Ketopantoate reductase C-terminal" evidence="6">
    <location>
        <begin position="184"/>
        <end position="319"/>
    </location>
</feature>